<dbReference type="InterPro" id="IPR000608">
    <property type="entry name" value="UBC"/>
</dbReference>
<organism evidence="3 4">
    <name type="scientific">Aureococcus anophagefferens</name>
    <name type="common">Harmful bloom alga</name>
    <dbReference type="NCBI Taxonomy" id="44056"/>
    <lineage>
        <taxon>Eukaryota</taxon>
        <taxon>Sar</taxon>
        <taxon>Stramenopiles</taxon>
        <taxon>Ochrophyta</taxon>
        <taxon>Pelagophyceae</taxon>
        <taxon>Pelagomonadales</taxon>
        <taxon>Pelagomonadaceae</taxon>
        <taxon>Aureococcus</taxon>
    </lineage>
</organism>
<dbReference type="Pfam" id="PF00179">
    <property type="entry name" value="UQ_con"/>
    <property type="match status" value="1"/>
</dbReference>
<dbReference type="EMBL" id="JBBJCI010000128">
    <property type="protein sequence ID" value="KAK7247739.1"/>
    <property type="molecule type" value="Genomic_DNA"/>
</dbReference>
<accession>A0ABR1G4B5</accession>
<dbReference type="Gene3D" id="3.10.110.10">
    <property type="entry name" value="Ubiquitin Conjugating Enzyme"/>
    <property type="match status" value="1"/>
</dbReference>
<name>A0ABR1G4B5_AURAN</name>
<evidence type="ECO:0000313" key="3">
    <source>
        <dbReference type="EMBL" id="KAK7247739.1"/>
    </source>
</evidence>
<dbReference type="PROSITE" id="PS50127">
    <property type="entry name" value="UBC_2"/>
    <property type="match status" value="1"/>
</dbReference>
<feature type="domain" description="UBC core" evidence="2">
    <location>
        <begin position="6"/>
        <end position="180"/>
    </location>
</feature>
<dbReference type="InterPro" id="IPR016135">
    <property type="entry name" value="UBQ-conjugating_enzyme/RWD"/>
</dbReference>
<dbReference type="PANTHER" id="PTHR24068">
    <property type="entry name" value="UBIQUITIN-CONJUGATING ENZYME E2"/>
    <property type="match status" value="1"/>
</dbReference>
<evidence type="ECO:0000259" key="2">
    <source>
        <dbReference type="PROSITE" id="PS50127"/>
    </source>
</evidence>
<feature type="region of interest" description="Disordered" evidence="1">
    <location>
        <begin position="1"/>
        <end position="23"/>
    </location>
</feature>
<sequence length="180" mass="20503">MPRRPPLPTRRRKELNDLEANPVDFCCGGPKGDDLLDWGTARRPRRTLAPSRDASRRARAVDPRPHQVLTGPDGTAYEGGAFQLDLKFPTEYPFKPPKIKFETKVYHPNIKTDTGEICNDVLVSNWSPTLNVRYVYTTLHELLKSPNVDHPLEPEIAQEFASDRATFDKKAKEMVDKHAR</sequence>
<gene>
    <name evidence="3" type="primary">ubcB</name>
    <name evidence="3" type="ORF">SO694_00088140</name>
</gene>
<dbReference type="SUPFAM" id="SSF54495">
    <property type="entry name" value="UBC-like"/>
    <property type="match status" value="1"/>
</dbReference>
<keyword evidence="4" id="KW-1185">Reference proteome</keyword>
<comment type="caution">
    <text evidence="3">The sequence shown here is derived from an EMBL/GenBank/DDBJ whole genome shotgun (WGS) entry which is preliminary data.</text>
</comment>
<feature type="compositionally biased region" description="Basic and acidic residues" evidence="1">
    <location>
        <begin position="53"/>
        <end position="65"/>
    </location>
</feature>
<dbReference type="SMART" id="SM00212">
    <property type="entry name" value="UBCc"/>
    <property type="match status" value="1"/>
</dbReference>
<feature type="region of interest" description="Disordered" evidence="1">
    <location>
        <begin position="36"/>
        <end position="75"/>
    </location>
</feature>
<proteinExistence type="predicted"/>
<reference evidence="3 4" key="1">
    <citation type="submission" date="2024-03" db="EMBL/GenBank/DDBJ databases">
        <title>Aureococcus anophagefferens CCMP1851 and Kratosvirus quantuckense: Draft genome of a second virus-susceptible host strain in the model system.</title>
        <authorList>
            <person name="Chase E."/>
            <person name="Truchon A.R."/>
            <person name="Schepens W."/>
            <person name="Wilhelm S.W."/>
        </authorList>
    </citation>
    <scope>NUCLEOTIDE SEQUENCE [LARGE SCALE GENOMIC DNA]</scope>
    <source>
        <strain evidence="3 4">CCMP1851</strain>
    </source>
</reference>
<dbReference type="Proteomes" id="UP001363151">
    <property type="component" value="Unassembled WGS sequence"/>
</dbReference>
<protein>
    <submittedName>
        <fullName evidence="3">Ubiquitin C</fullName>
    </submittedName>
</protein>
<evidence type="ECO:0000256" key="1">
    <source>
        <dbReference type="SAM" id="MobiDB-lite"/>
    </source>
</evidence>
<feature type="compositionally biased region" description="Basic residues" evidence="1">
    <location>
        <begin position="1"/>
        <end position="13"/>
    </location>
</feature>
<evidence type="ECO:0000313" key="4">
    <source>
        <dbReference type="Proteomes" id="UP001363151"/>
    </source>
</evidence>